<dbReference type="PANTHER" id="PTHR43046:SF12">
    <property type="entry name" value="GDP-MANNOSE MANNOSYL HYDROLASE"/>
    <property type="match status" value="1"/>
</dbReference>
<comment type="similarity">
    <text evidence="2 5">Belongs to the Nudix hydrolase family.</text>
</comment>
<comment type="cofactor">
    <cofactor evidence="1">
        <name>Mg(2+)</name>
        <dbReference type="ChEBI" id="CHEBI:18420"/>
    </cofactor>
</comment>
<proteinExistence type="inferred from homology"/>
<dbReference type="Gene3D" id="3.90.79.10">
    <property type="entry name" value="Nucleoside Triphosphate Pyrophosphohydrolase"/>
    <property type="match status" value="1"/>
</dbReference>
<dbReference type="PROSITE" id="PS51462">
    <property type="entry name" value="NUDIX"/>
    <property type="match status" value="1"/>
</dbReference>
<keyword evidence="3 5" id="KW-0378">Hydrolase</keyword>
<dbReference type="AlphaFoldDB" id="A0A372M306"/>
<comment type="caution">
    <text evidence="7">The sequence shown here is derived from an EMBL/GenBank/DDBJ whole genome shotgun (WGS) entry which is preliminary data.</text>
</comment>
<accession>A0A372M306</accession>
<gene>
    <name evidence="7" type="ORF">DY218_18625</name>
</gene>
<dbReference type="Proteomes" id="UP000263094">
    <property type="component" value="Unassembled WGS sequence"/>
</dbReference>
<protein>
    <submittedName>
        <fullName evidence="7">NUDIX hydrolase</fullName>
    </submittedName>
</protein>
<keyword evidence="4" id="KW-0460">Magnesium</keyword>
<dbReference type="PRINTS" id="PR00502">
    <property type="entry name" value="NUDIXFAMILY"/>
</dbReference>
<dbReference type="Pfam" id="PF00293">
    <property type="entry name" value="NUDIX"/>
    <property type="match status" value="1"/>
</dbReference>
<dbReference type="GO" id="GO:0016787">
    <property type="term" value="F:hydrolase activity"/>
    <property type="evidence" value="ECO:0007669"/>
    <property type="project" value="UniProtKB-KW"/>
</dbReference>
<evidence type="ECO:0000313" key="7">
    <source>
        <dbReference type="EMBL" id="RFU85199.1"/>
    </source>
</evidence>
<dbReference type="InterPro" id="IPR000086">
    <property type="entry name" value="NUDIX_hydrolase_dom"/>
</dbReference>
<dbReference type="SUPFAM" id="SSF55811">
    <property type="entry name" value="Nudix"/>
    <property type="match status" value="1"/>
</dbReference>
<organism evidence="7 8">
    <name type="scientific">Streptomyces triticagri</name>
    <dbReference type="NCBI Taxonomy" id="2293568"/>
    <lineage>
        <taxon>Bacteria</taxon>
        <taxon>Bacillati</taxon>
        <taxon>Actinomycetota</taxon>
        <taxon>Actinomycetes</taxon>
        <taxon>Kitasatosporales</taxon>
        <taxon>Streptomycetaceae</taxon>
        <taxon>Streptomyces</taxon>
    </lineage>
</organism>
<evidence type="ECO:0000256" key="1">
    <source>
        <dbReference type="ARBA" id="ARBA00001946"/>
    </source>
</evidence>
<dbReference type="PROSITE" id="PS00893">
    <property type="entry name" value="NUDIX_BOX"/>
    <property type="match status" value="1"/>
</dbReference>
<dbReference type="EMBL" id="QUAK01000101">
    <property type="protein sequence ID" value="RFU85199.1"/>
    <property type="molecule type" value="Genomic_DNA"/>
</dbReference>
<keyword evidence="8" id="KW-1185">Reference proteome</keyword>
<dbReference type="OrthoDB" id="4247482at2"/>
<evidence type="ECO:0000256" key="4">
    <source>
        <dbReference type="ARBA" id="ARBA00022842"/>
    </source>
</evidence>
<dbReference type="InterPro" id="IPR020476">
    <property type="entry name" value="Nudix_hydrolase"/>
</dbReference>
<evidence type="ECO:0000259" key="6">
    <source>
        <dbReference type="PROSITE" id="PS51462"/>
    </source>
</evidence>
<evidence type="ECO:0000313" key="8">
    <source>
        <dbReference type="Proteomes" id="UP000263094"/>
    </source>
</evidence>
<evidence type="ECO:0000256" key="5">
    <source>
        <dbReference type="RuleBase" id="RU003476"/>
    </source>
</evidence>
<evidence type="ECO:0000256" key="3">
    <source>
        <dbReference type="ARBA" id="ARBA00022801"/>
    </source>
</evidence>
<dbReference type="InterPro" id="IPR015797">
    <property type="entry name" value="NUDIX_hydrolase-like_dom_sf"/>
</dbReference>
<dbReference type="PANTHER" id="PTHR43046">
    <property type="entry name" value="GDP-MANNOSE MANNOSYL HYDROLASE"/>
    <property type="match status" value="1"/>
</dbReference>
<feature type="domain" description="Nudix hydrolase" evidence="6">
    <location>
        <begin position="77"/>
        <end position="218"/>
    </location>
</feature>
<reference evidence="7 8" key="1">
    <citation type="submission" date="2018-08" db="EMBL/GenBank/DDBJ databases">
        <title>Isolation, diversity and antifungal activity of Actinobacteria from wheat.</title>
        <authorList>
            <person name="Han C."/>
        </authorList>
    </citation>
    <scope>NUCLEOTIDE SEQUENCE [LARGE SCALE GENOMIC DNA]</scope>
    <source>
        <strain evidence="7 8">NEAU-YY421</strain>
    </source>
</reference>
<sequence length="230" mass="25213">MDWAEALLDRGYGDTVDSASRHVENLAAGCRLLVNQLAPDRCPRPTYGIGPVAESDCCDSPPSGPIRVPDCLQHEQPNTRPDGIPALARLLVTDAQDRVLLVHTTGSRPRWIAPGGIVERGESPLTAARREFHEEVGLDIEPTRLLATVWAPASRPGRRSRLTFYFAGRRLTAQEINRISPNPTEVDGTRWADRGSARSVLPSQIAMNIGYPLDWSGTAAYIESRTPETL</sequence>
<evidence type="ECO:0000256" key="2">
    <source>
        <dbReference type="ARBA" id="ARBA00005582"/>
    </source>
</evidence>
<dbReference type="InterPro" id="IPR020084">
    <property type="entry name" value="NUDIX_hydrolase_CS"/>
</dbReference>
<name>A0A372M306_9ACTN</name>